<reference evidence="2 3" key="1">
    <citation type="submission" date="2019-03" db="EMBL/GenBank/DDBJ databases">
        <title>First draft genome of Liparis tanakae, snailfish: a comprehensive survey of snailfish specific genes.</title>
        <authorList>
            <person name="Kim W."/>
            <person name="Song I."/>
            <person name="Jeong J.-H."/>
            <person name="Kim D."/>
            <person name="Kim S."/>
            <person name="Ryu S."/>
            <person name="Song J.Y."/>
            <person name="Lee S.K."/>
        </authorList>
    </citation>
    <scope>NUCLEOTIDE SEQUENCE [LARGE SCALE GENOMIC DNA]</scope>
    <source>
        <tissue evidence="2">Muscle</tissue>
    </source>
</reference>
<accession>A0A4Z2GB51</accession>
<evidence type="ECO:0000256" key="1">
    <source>
        <dbReference type="SAM" id="MobiDB-lite"/>
    </source>
</evidence>
<feature type="region of interest" description="Disordered" evidence="1">
    <location>
        <begin position="1"/>
        <end position="64"/>
    </location>
</feature>
<dbReference type="AlphaFoldDB" id="A0A4Z2GB51"/>
<feature type="region of interest" description="Disordered" evidence="1">
    <location>
        <begin position="99"/>
        <end position="119"/>
    </location>
</feature>
<proteinExistence type="predicted"/>
<organism evidence="2 3">
    <name type="scientific">Liparis tanakae</name>
    <name type="common">Tanaka's snailfish</name>
    <dbReference type="NCBI Taxonomy" id="230148"/>
    <lineage>
        <taxon>Eukaryota</taxon>
        <taxon>Metazoa</taxon>
        <taxon>Chordata</taxon>
        <taxon>Craniata</taxon>
        <taxon>Vertebrata</taxon>
        <taxon>Euteleostomi</taxon>
        <taxon>Actinopterygii</taxon>
        <taxon>Neopterygii</taxon>
        <taxon>Teleostei</taxon>
        <taxon>Neoteleostei</taxon>
        <taxon>Acanthomorphata</taxon>
        <taxon>Eupercaria</taxon>
        <taxon>Perciformes</taxon>
        <taxon>Cottioidei</taxon>
        <taxon>Cottales</taxon>
        <taxon>Liparidae</taxon>
        <taxon>Liparis</taxon>
    </lineage>
</organism>
<dbReference type="Proteomes" id="UP000314294">
    <property type="component" value="Unassembled WGS sequence"/>
</dbReference>
<gene>
    <name evidence="2" type="ORF">EYF80_039376</name>
</gene>
<feature type="compositionally biased region" description="Basic and acidic residues" evidence="1">
    <location>
        <begin position="37"/>
        <end position="48"/>
    </location>
</feature>
<dbReference type="EMBL" id="SRLO01000617">
    <property type="protein sequence ID" value="TNN50450.1"/>
    <property type="molecule type" value="Genomic_DNA"/>
</dbReference>
<sequence>METSRWCHRGKEEASEEVGQERGTRGPGEKLSLVSKQGREGGGERDTGGEEGVPEGGNEERPDFLKVTPHFRCAFVPRRPPSRGLWWLLLEPDWLGGEGISKERRGGRRKQGIKVQGANPEDVSLLSRLHREPTGLWQPSQSHYGAGVFPLLWKLSLSHRSNDKPL</sequence>
<protein>
    <submittedName>
        <fullName evidence="2">Uncharacterized protein</fullName>
    </submittedName>
</protein>
<name>A0A4Z2GB51_9TELE</name>
<keyword evidence="3" id="KW-1185">Reference proteome</keyword>
<evidence type="ECO:0000313" key="2">
    <source>
        <dbReference type="EMBL" id="TNN50450.1"/>
    </source>
</evidence>
<feature type="compositionally biased region" description="Basic and acidic residues" evidence="1">
    <location>
        <begin position="9"/>
        <end position="28"/>
    </location>
</feature>
<comment type="caution">
    <text evidence="2">The sequence shown here is derived from an EMBL/GenBank/DDBJ whole genome shotgun (WGS) entry which is preliminary data.</text>
</comment>
<evidence type="ECO:0000313" key="3">
    <source>
        <dbReference type="Proteomes" id="UP000314294"/>
    </source>
</evidence>